<dbReference type="InterPro" id="IPR007234">
    <property type="entry name" value="Vps53_N"/>
</dbReference>
<sequence>MPVRYSAAVEKAIAEVCPPRDAFDAADFDPVEYLNSRFPDENSLSALPAFLDETNKRLRLTESDLLKAVESQAVNADVADSDLKAAKQSVAELYVRVAEIKTKAAESEETVKELCQHIRELDIAKTNLTSSINTLRSIQLWMLQLQVLSSSFERKRYIQCRDALQEAQKYSAMFEKMNDMPKVKELNDKQRQICRQIEYYIRNTVFADISLEKVEENTMAEACAIVDLMGSEIIKKIRDRFIEKVLETYTTRFKRGTDDATLSRTERRYVHIRTLLENYDSMFKNVFPRQWCVPQELCVTFCIRTKQELDFQLQESASSMDVVVLTYILEKTIDIERDLTQSLAWKEEFPGKSELPVYKYNGMMLSAFREHMGLFVQNEDKLMSEALSQPLVGDGEAACQGWKSADEETRVGTALPLAEDIFVFIKESLKRSLRIAQQDVLLDMAGVWRKHLVRFAKSVTTVLPDPALQPLQVRRACILINTADFCRSTSQNLGEEVCVRSEAPPKDVAFDQVVDAFSSVYSQSVMAIVRGVELAMAPLLIEYGNGAYLSARRDEDANSGGAHDESRQVRAMATVLHDTVVYCAALLPTLPLRFVLNKVAATIIPLYNNTLYRQRRLSNDAVAAMRVDAAALEKTFLQLPNYNDPNRYQPAALSAYIKLVRREFDPLHRAL</sequence>
<dbReference type="OrthoDB" id="10261632at2759"/>
<organism evidence="2 3">
    <name type="scientific">Strigomonas culicis</name>
    <dbReference type="NCBI Taxonomy" id="28005"/>
    <lineage>
        <taxon>Eukaryota</taxon>
        <taxon>Discoba</taxon>
        <taxon>Euglenozoa</taxon>
        <taxon>Kinetoplastea</taxon>
        <taxon>Metakinetoplastina</taxon>
        <taxon>Trypanosomatida</taxon>
        <taxon>Trypanosomatidae</taxon>
        <taxon>Strigomonadinae</taxon>
        <taxon>Strigomonas</taxon>
    </lineage>
</organism>
<proteinExistence type="predicted"/>
<name>S9VBX6_9TRYP</name>
<dbReference type="AlphaFoldDB" id="S9VBX6"/>
<keyword evidence="3" id="KW-1185">Reference proteome</keyword>
<dbReference type="PANTHER" id="PTHR12820:SF0">
    <property type="entry name" value="VACUOLAR PROTEIN SORTING-ASSOCIATED PROTEIN 53 HOMOLOG"/>
    <property type="match status" value="1"/>
</dbReference>
<dbReference type="PANTHER" id="PTHR12820">
    <property type="entry name" value="VACUOLAR SORTING PROTEIN 53"/>
    <property type="match status" value="1"/>
</dbReference>
<comment type="caution">
    <text evidence="2">The sequence shown here is derived from an EMBL/GenBank/DDBJ whole genome shotgun (WGS) entry which is preliminary data.</text>
</comment>
<dbReference type="GO" id="GO:0042147">
    <property type="term" value="P:retrograde transport, endosome to Golgi"/>
    <property type="evidence" value="ECO:0007669"/>
    <property type="project" value="InterPro"/>
</dbReference>
<protein>
    <submittedName>
        <fullName evidence="2">Vps53-like domain protein</fullName>
    </submittedName>
</protein>
<dbReference type="InterPro" id="IPR039766">
    <property type="entry name" value="Vps53"/>
</dbReference>
<evidence type="ECO:0000313" key="3">
    <source>
        <dbReference type="Proteomes" id="UP000015354"/>
    </source>
</evidence>
<dbReference type="GO" id="GO:0005829">
    <property type="term" value="C:cytosol"/>
    <property type="evidence" value="ECO:0007669"/>
    <property type="project" value="GOC"/>
</dbReference>
<evidence type="ECO:0000259" key="1">
    <source>
        <dbReference type="Pfam" id="PF04100"/>
    </source>
</evidence>
<feature type="domain" description="Vps53 N-terminal" evidence="1">
    <location>
        <begin position="27"/>
        <end position="388"/>
    </location>
</feature>
<dbReference type="Proteomes" id="UP000015354">
    <property type="component" value="Unassembled WGS sequence"/>
</dbReference>
<evidence type="ECO:0000313" key="2">
    <source>
        <dbReference type="EMBL" id="EPY24516.1"/>
    </source>
</evidence>
<dbReference type="EMBL" id="ATMH01007141">
    <property type="protein sequence ID" value="EPY24516.1"/>
    <property type="molecule type" value="Genomic_DNA"/>
</dbReference>
<reference evidence="2 3" key="1">
    <citation type="journal article" date="2013" name="PLoS ONE">
        <title>Predicting the Proteins of Angomonas deanei, Strigomonas culicis and Their Respective Endosymbionts Reveals New Aspects of the Trypanosomatidae Family.</title>
        <authorList>
            <person name="Motta M.C."/>
            <person name="Martins A.C."/>
            <person name="de Souza S.S."/>
            <person name="Catta-Preta C.M."/>
            <person name="Silva R."/>
            <person name="Klein C.C."/>
            <person name="de Almeida L.G."/>
            <person name="de Lima Cunha O."/>
            <person name="Ciapina L.P."/>
            <person name="Brocchi M."/>
            <person name="Colabardini A.C."/>
            <person name="de Araujo Lima B."/>
            <person name="Machado C.R."/>
            <person name="de Almeida Soares C.M."/>
            <person name="Probst C.M."/>
            <person name="de Menezes C.B."/>
            <person name="Thompson C.E."/>
            <person name="Bartholomeu D.C."/>
            <person name="Gradia D.F."/>
            <person name="Pavoni D.P."/>
            <person name="Grisard E.C."/>
            <person name="Fantinatti-Garboggini F."/>
            <person name="Marchini F.K."/>
            <person name="Rodrigues-Luiz G.F."/>
            <person name="Wagner G."/>
            <person name="Goldman G.H."/>
            <person name="Fietto J.L."/>
            <person name="Elias M.C."/>
            <person name="Goldman M.H."/>
            <person name="Sagot M.F."/>
            <person name="Pereira M."/>
            <person name="Stoco P.H."/>
            <person name="de Mendonca-Neto R.P."/>
            <person name="Teixeira S.M."/>
            <person name="Maciel T.E."/>
            <person name="de Oliveira Mendes T.A."/>
            <person name="Urmenyi T.P."/>
            <person name="de Souza W."/>
            <person name="Schenkman S."/>
            <person name="de Vasconcelos A.T."/>
        </authorList>
    </citation>
    <scope>NUCLEOTIDE SEQUENCE [LARGE SCALE GENOMIC DNA]</scope>
</reference>
<accession>S9VBX6</accession>
<dbReference type="GO" id="GO:0000938">
    <property type="term" value="C:GARP complex"/>
    <property type="evidence" value="ECO:0007669"/>
    <property type="project" value="InterPro"/>
</dbReference>
<gene>
    <name evidence="2" type="ORF">STCU_07141</name>
</gene>
<dbReference type="Pfam" id="PF04100">
    <property type="entry name" value="Vps53_N"/>
    <property type="match status" value="1"/>
</dbReference>